<dbReference type="Proteomes" id="UP000247620">
    <property type="component" value="Unassembled WGS sequence"/>
</dbReference>
<evidence type="ECO:0000313" key="2">
    <source>
        <dbReference type="Proteomes" id="UP000247620"/>
    </source>
</evidence>
<dbReference type="Gene3D" id="2.180.10.10">
    <property type="entry name" value="RHS repeat-associated core"/>
    <property type="match status" value="1"/>
</dbReference>
<dbReference type="AlphaFoldDB" id="A0A2V4IAA5"/>
<gene>
    <name evidence="1" type="ORF">DMX07_10075</name>
</gene>
<sequence length="250" mass="27811">MRLFSTALLASDRSRSLLRRATNEFAYSAFGYDPVRDWTCSQLGFNGVTRDRWTGLYLLGNGHRGYSSVLMRFYSADSLSPFAAGGINAYAYCGGDPVNYIDPRGRSRGTHRINLEFYSSAKIKALVSDTPHDEMVHLINTNPRYRGVIEKITAANALNLALELPDATIKPPQTMSITPSFDLGILTSSKGLITEVADEGKSLVEAAQQLIRQPSHQNLERYELHLENYVQGRKALIDHLRNALDSLRAS</sequence>
<reference evidence="1 2" key="1">
    <citation type="submission" date="2018-06" db="EMBL/GenBank/DDBJ databases">
        <title>Pseudomonas diversity within urban Lake Michigan freshwaters.</title>
        <authorList>
            <person name="Batrich M."/>
            <person name="Hatzopoulos T."/>
            <person name="Putonti C."/>
        </authorList>
    </citation>
    <scope>NUCLEOTIDE SEQUENCE [LARGE SCALE GENOMIC DNA]</scope>
    <source>
        <strain evidence="1 2">LBp-160603</strain>
    </source>
</reference>
<name>A0A2V4IAA5_9PSED</name>
<evidence type="ECO:0000313" key="1">
    <source>
        <dbReference type="EMBL" id="PYB83594.1"/>
    </source>
</evidence>
<accession>A0A2V4IAA5</accession>
<dbReference type="RefSeq" id="WP_110699707.1">
    <property type="nucleotide sequence ID" value="NZ_CP151184.1"/>
</dbReference>
<dbReference type="NCBIfam" id="TIGR03696">
    <property type="entry name" value="Rhs_assc_core"/>
    <property type="match status" value="1"/>
</dbReference>
<comment type="caution">
    <text evidence="1">The sequence shown here is derived from an EMBL/GenBank/DDBJ whole genome shotgun (WGS) entry which is preliminary data.</text>
</comment>
<organism evidence="1 2">
    <name type="scientific">Pseudomonas soli</name>
    <dbReference type="NCBI Taxonomy" id="1306993"/>
    <lineage>
        <taxon>Bacteria</taxon>
        <taxon>Pseudomonadati</taxon>
        <taxon>Pseudomonadota</taxon>
        <taxon>Gammaproteobacteria</taxon>
        <taxon>Pseudomonadales</taxon>
        <taxon>Pseudomonadaceae</taxon>
        <taxon>Pseudomonas</taxon>
    </lineage>
</organism>
<dbReference type="InterPro" id="IPR022385">
    <property type="entry name" value="Rhs_assc_core"/>
</dbReference>
<dbReference type="EMBL" id="QJRO01000004">
    <property type="protein sequence ID" value="PYB83594.1"/>
    <property type="molecule type" value="Genomic_DNA"/>
</dbReference>
<evidence type="ECO:0008006" key="3">
    <source>
        <dbReference type="Google" id="ProtNLM"/>
    </source>
</evidence>
<proteinExistence type="predicted"/>
<protein>
    <recommendedName>
        <fullName evidence="3">RHS repeat-associated core domain-containing protein</fullName>
    </recommendedName>
</protein>